<reference evidence="10 11" key="1">
    <citation type="submission" date="2020-08" db="EMBL/GenBank/DDBJ databases">
        <title>Sequencing the genomes of 1000 actinobacteria strains.</title>
        <authorList>
            <person name="Klenk H.-P."/>
        </authorList>
    </citation>
    <scope>NUCLEOTIDE SEQUENCE [LARGE SCALE GENOMIC DNA]</scope>
    <source>
        <strain evidence="10 11">DSM 105783</strain>
    </source>
</reference>
<feature type="transmembrane region" description="Helical" evidence="8">
    <location>
        <begin position="444"/>
        <end position="468"/>
    </location>
</feature>
<dbReference type="RefSeq" id="WP_183664246.1">
    <property type="nucleotide sequence ID" value="NZ_BAAARH010000015.1"/>
</dbReference>
<comment type="caution">
    <text evidence="10">The sequence shown here is derived from an EMBL/GenBank/DDBJ whole genome shotgun (WGS) entry which is preliminary data.</text>
</comment>
<evidence type="ECO:0000256" key="7">
    <source>
        <dbReference type="SAM" id="MobiDB-lite"/>
    </source>
</evidence>
<feature type="transmembrane region" description="Helical" evidence="8">
    <location>
        <begin position="480"/>
        <end position="502"/>
    </location>
</feature>
<keyword evidence="3 8" id="KW-0812">Transmembrane</keyword>
<keyword evidence="4 8" id="KW-1133">Transmembrane helix</keyword>
<dbReference type="PANTHER" id="PTHR34390">
    <property type="entry name" value="UPF0442 PROTEIN YJJB-RELATED"/>
    <property type="match status" value="1"/>
</dbReference>
<feature type="transmembrane region" description="Helical" evidence="8">
    <location>
        <begin position="331"/>
        <end position="354"/>
    </location>
</feature>
<evidence type="ECO:0000256" key="6">
    <source>
        <dbReference type="ARBA" id="ARBA00034125"/>
    </source>
</evidence>
<dbReference type="AlphaFoldDB" id="A0A7W8TSV8"/>
<gene>
    <name evidence="10" type="ORF">HD598_001014</name>
</gene>
<evidence type="ECO:0000313" key="10">
    <source>
        <dbReference type="EMBL" id="MBB5512327.1"/>
    </source>
</evidence>
<dbReference type="InterPro" id="IPR010619">
    <property type="entry name" value="ThrE-like_N"/>
</dbReference>
<comment type="subcellular location">
    <subcellularLocation>
        <location evidence="1">Cell membrane</location>
        <topology evidence="1">Multi-pass membrane protein</topology>
    </subcellularLocation>
</comment>
<evidence type="ECO:0000256" key="4">
    <source>
        <dbReference type="ARBA" id="ARBA00022989"/>
    </source>
</evidence>
<organism evidence="10 11">
    <name type="scientific">Neomicrococcus aestuarii</name>
    <dbReference type="NCBI Taxonomy" id="556325"/>
    <lineage>
        <taxon>Bacteria</taxon>
        <taxon>Bacillati</taxon>
        <taxon>Actinomycetota</taxon>
        <taxon>Actinomycetes</taxon>
        <taxon>Micrococcales</taxon>
        <taxon>Micrococcaceae</taxon>
        <taxon>Neomicrococcus</taxon>
    </lineage>
</organism>
<feature type="transmembrane region" description="Helical" evidence="8">
    <location>
        <begin position="291"/>
        <end position="310"/>
    </location>
</feature>
<keyword evidence="5 8" id="KW-0472">Membrane</keyword>
<dbReference type="GO" id="GO:0015744">
    <property type="term" value="P:succinate transport"/>
    <property type="evidence" value="ECO:0007669"/>
    <property type="project" value="TreeGrafter"/>
</dbReference>
<feature type="transmembrane region" description="Helical" evidence="8">
    <location>
        <begin position="366"/>
        <end position="385"/>
    </location>
</feature>
<feature type="compositionally biased region" description="Basic and acidic residues" evidence="7">
    <location>
        <begin position="26"/>
        <end position="49"/>
    </location>
</feature>
<sequence length="520" mass="55283">MSSVRDGGEDAELRALQEAALARAEARRKLGSTSRKDYDAAAPVKRDPEVSAARASASARTAWKRMWSADQEPTQAFSIVDRLVGSPYANPQVRTLPQDVLAVNTIEFVLDLGEQMFRFGAGALEVETSMIAVMASFGLRNVDVDITYQSIHVNYAPPNGASLSLLRVVRSWTNNYAGLALVHQLVTDIVQAGVSQAEAVERLRDITRRPKPFPKWIVSAAGAIFAGLFVLYIGGSLVGSLVAFVSSILVMEIGKLGSKWRVPEFFATAASAFAATGIAMVLWAFDALISPAIVVAGGIMLLLPSARIVSSVQDAINGFPVTAAGRAFSAMITYAAIVAGIVSALVIGSLGGIPNLDVAEVVSISYPWWLMLLIVGGASAATSAVEQSAVRLLLPTAAIAMLGFIAYTVSDWIGTGERLTPAIAAVVIGFAARLVAMRMSAPQLVIAVPAIVFLLPGLMIFRAMYVIAMSPSELVNGLAGMFNAMMIIMAIAAGVVLGDTLARPFTRGWSRNERRRIRRR</sequence>
<feature type="domain" description="Threonine/serine exporter-like N-terminal" evidence="9">
    <location>
        <begin position="108"/>
        <end position="347"/>
    </location>
</feature>
<evidence type="ECO:0000256" key="1">
    <source>
        <dbReference type="ARBA" id="ARBA00004651"/>
    </source>
</evidence>
<dbReference type="PANTHER" id="PTHR34390:SF2">
    <property type="entry name" value="SUCCINATE TRANSPORTER SUBUNIT YJJP-RELATED"/>
    <property type="match status" value="1"/>
</dbReference>
<dbReference type="Pfam" id="PF06738">
    <property type="entry name" value="ThrE"/>
    <property type="match status" value="2"/>
</dbReference>
<dbReference type="EMBL" id="JACHDR010000001">
    <property type="protein sequence ID" value="MBB5512327.1"/>
    <property type="molecule type" value="Genomic_DNA"/>
</dbReference>
<accession>A0A7W8TSV8</accession>
<evidence type="ECO:0000256" key="5">
    <source>
        <dbReference type="ARBA" id="ARBA00023136"/>
    </source>
</evidence>
<dbReference type="InterPro" id="IPR050539">
    <property type="entry name" value="ThrE_Dicarb/AminoAcid_Exp"/>
</dbReference>
<feature type="region of interest" description="Disordered" evidence="7">
    <location>
        <begin position="26"/>
        <end position="52"/>
    </location>
</feature>
<feature type="transmembrane region" description="Helical" evidence="8">
    <location>
        <begin position="392"/>
        <end position="413"/>
    </location>
</feature>
<evidence type="ECO:0000313" key="11">
    <source>
        <dbReference type="Proteomes" id="UP000580797"/>
    </source>
</evidence>
<comment type="similarity">
    <text evidence="6">Belongs to the ThrE exporter (TC 2.A.79) family.</text>
</comment>
<dbReference type="Proteomes" id="UP000580797">
    <property type="component" value="Unassembled WGS sequence"/>
</dbReference>
<feature type="transmembrane region" description="Helical" evidence="8">
    <location>
        <begin position="265"/>
        <end position="285"/>
    </location>
</feature>
<feature type="transmembrane region" description="Helical" evidence="8">
    <location>
        <begin position="419"/>
        <end position="437"/>
    </location>
</feature>
<evidence type="ECO:0000259" key="9">
    <source>
        <dbReference type="Pfam" id="PF06738"/>
    </source>
</evidence>
<dbReference type="GO" id="GO:0022857">
    <property type="term" value="F:transmembrane transporter activity"/>
    <property type="evidence" value="ECO:0007669"/>
    <property type="project" value="InterPro"/>
</dbReference>
<proteinExistence type="inferred from homology"/>
<evidence type="ECO:0000256" key="8">
    <source>
        <dbReference type="SAM" id="Phobius"/>
    </source>
</evidence>
<dbReference type="GO" id="GO:0005886">
    <property type="term" value="C:plasma membrane"/>
    <property type="evidence" value="ECO:0007669"/>
    <property type="project" value="UniProtKB-SubCell"/>
</dbReference>
<name>A0A7W8TSV8_9MICC</name>
<evidence type="ECO:0000256" key="3">
    <source>
        <dbReference type="ARBA" id="ARBA00022692"/>
    </source>
</evidence>
<keyword evidence="2" id="KW-1003">Cell membrane</keyword>
<feature type="domain" description="Threonine/serine exporter-like N-terminal" evidence="9">
    <location>
        <begin position="365"/>
        <end position="498"/>
    </location>
</feature>
<protein>
    <submittedName>
        <fullName evidence="10">Uncharacterized membrane protein YjjP (DUF1212 family)</fullName>
    </submittedName>
</protein>
<evidence type="ECO:0000256" key="2">
    <source>
        <dbReference type="ARBA" id="ARBA00022475"/>
    </source>
</evidence>
<feature type="transmembrane region" description="Helical" evidence="8">
    <location>
        <begin position="216"/>
        <end position="244"/>
    </location>
</feature>